<dbReference type="PANTHER" id="PTHR11017">
    <property type="entry name" value="LEUCINE-RICH REPEAT-CONTAINING PROTEIN"/>
    <property type="match status" value="1"/>
</dbReference>
<feature type="compositionally biased region" description="Polar residues" evidence="1">
    <location>
        <begin position="738"/>
        <end position="750"/>
    </location>
</feature>
<comment type="caution">
    <text evidence="2">The sequence shown here is derived from an EMBL/GenBank/DDBJ whole genome shotgun (WGS) entry which is preliminary data.</text>
</comment>
<dbReference type="InterPro" id="IPR032675">
    <property type="entry name" value="LRR_dom_sf"/>
</dbReference>
<reference evidence="2" key="1">
    <citation type="submission" date="2022-02" db="EMBL/GenBank/DDBJ databases">
        <authorList>
            <person name="Henning P.M."/>
            <person name="McCubbin A.G."/>
            <person name="Shore J.S."/>
        </authorList>
    </citation>
    <scope>NUCLEOTIDE SEQUENCE</scope>
    <source>
        <strain evidence="2">F60SS</strain>
        <tissue evidence="2">Leaves</tissue>
    </source>
</reference>
<dbReference type="SUPFAM" id="SSF52540">
    <property type="entry name" value="P-loop containing nucleoside triphosphate hydrolases"/>
    <property type="match status" value="1"/>
</dbReference>
<feature type="region of interest" description="Disordered" evidence="1">
    <location>
        <begin position="708"/>
        <end position="750"/>
    </location>
</feature>
<evidence type="ECO:0000313" key="3">
    <source>
        <dbReference type="Proteomes" id="UP001141552"/>
    </source>
</evidence>
<feature type="region of interest" description="Disordered" evidence="1">
    <location>
        <begin position="663"/>
        <end position="687"/>
    </location>
</feature>
<reference evidence="2" key="2">
    <citation type="journal article" date="2023" name="Plants (Basel)">
        <title>Annotation of the Turnera subulata (Passifloraceae) Draft Genome Reveals the S-Locus Evolved after the Divergence of Turneroideae from Passifloroideae in a Stepwise Manner.</title>
        <authorList>
            <person name="Henning P.M."/>
            <person name="Roalson E.H."/>
            <person name="Mir W."/>
            <person name="McCubbin A.G."/>
            <person name="Shore J.S."/>
        </authorList>
    </citation>
    <scope>NUCLEOTIDE SEQUENCE</scope>
    <source>
        <strain evidence="2">F60SS</strain>
    </source>
</reference>
<dbReference type="InterPro" id="IPR044974">
    <property type="entry name" value="Disease_R_plants"/>
</dbReference>
<sequence>YAKKKKLIIMLYTRISTFNKLGNFIDRKEAELVEEIVGRVVGELSSTNLFITDYPVGINSRVKEIRVLLEKSDGSANDVRIIGICGIGGISKTTTAKAIYNQYFHSFEAKSFLENVREVSQQHKGMEQLQEQFLSDVFRTMEVKIHTVARGLKLTLPRGDDRIVETKAFWELQNLRLLQFSHVKFKTGYEEDLFEELRWLYWHDFPLEFLPNEFHLGKVVIVDMQHSNLRQVWKNPKFLRKLKFLDLSHSQHLKETPDFSQLPNLKELKLKGCTSLVELHHSLPQLGELVYADFEDCKLLESLPRDFGELKSLKTLVLDCCSKLHTYPENMGDLKSLTTFRAKNTAVGLLPDSFSQLKKLKNISLSGNFRFMEGESLKKSNLLPHSLKGFSLLSLLSFLNLSPSFLSHDHLSMEKWHQLIHKAQGSNLHNSSSSRLLLMPVEHVLTHDFLQGGKVLQVIQELHSHAWNGIFVHGDQIPDKYIYRQEGPSVDVDVPDDGIDSLLYGLEVCCVYSCDADYVASPDSHLTIHFTNYYTKDEVTFMFKAIPNSEHYLKVAFLLGEDIGMAPGDKLRIQIKLGNKIKVKTTGAVFMTLDCLDLEQAMRRTMDDQWDNIYECIKEMVAFLRGDGLVKITDRQSKKFEVNEVIGSCEAATARDAFTSSSSRKSLLGAIRPPSEAAHERSSAPYSTTGKLMEKMVDLMSISSAKGLAEPMGKGEKGKAKEKEAEILQQEESEKASSRSNFANPTTIESANLKEASHVEILEREEKLDRKKRLWNGVRRGRGGWRSCCCSWWSRPA</sequence>
<keyword evidence="3" id="KW-1185">Reference proteome</keyword>
<dbReference type="PRINTS" id="PR00364">
    <property type="entry name" value="DISEASERSIST"/>
</dbReference>
<feature type="compositionally biased region" description="Basic and acidic residues" evidence="1">
    <location>
        <begin position="713"/>
        <end position="737"/>
    </location>
</feature>
<proteinExistence type="predicted"/>
<dbReference type="PANTHER" id="PTHR11017:SF575">
    <property type="entry name" value="ADP-RIBOSYL CYCLASE_CYCLIC ADP-RIBOSE HYDROLASE"/>
    <property type="match status" value="1"/>
</dbReference>
<dbReference type="Proteomes" id="UP001141552">
    <property type="component" value="Unassembled WGS sequence"/>
</dbReference>
<dbReference type="Gene3D" id="3.40.50.300">
    <property type="entry name" value="P-loop containing nucleotide triphosphate hydrolases"/>
    <property type="match status" value="1"/>
</dbReference>
<feature type="non-terminal residue" evidence="2">
    <location>
        <position position="797"/>
    </location>
</feature>
<dbReference type="EMBL" id="JAKUCV010002611">
    <property type="protein sequence ID" value="KAJ4842031.1"/>
    <property type="molecule type" value="Genomic_DNA"/>
</dbReference>
<protein>
    <recommendedName>
        <fullName evidence="4">NB-ARC domain-containing protein</fullName>
    </recommendedName>
</protein>
<dbReference type="InterPro" id="IPR027417">
    <property type="entry name" value="P-loop_NTPase"/>
</dbReference>
<evidence type="ECO:0000256" key="1">
    <source>
        <dbReference type="SAM" id="MobiDB-lite"/>
    </source>
</evidence>
<dbReference type="OrthoDB" id="850660at2759"/>
<gene>
    <name evidence="2" type="ORF">Tsubulata_021921</name>
</gene>
<dbReference type="SUPFAM" id="SSF52058">
    <property type="entry name" value="L domain-like"/>
    <property type="match status" value="1"/>
</dbReference>
<evidence type="ECO:0000313" key="2">
    <source>
        <dbReference type="EMBL" id="KAJ4842031.1"/>
    </source>
</evidence>
<name>A0A9Q0G536_9ROSI</name>
<accession>A0A9Q0G536</accession>
<dbReference type="GO" id="GO:0006952">
    <property type="term" value="P:defense response"/>
    <property type="evidence" value="ECO:0007669"/>
    <property type="project" value="InterPro"/>
</dbReference>
<dbReference type="Gene3D" id="3.80.10.10">
    <property type="entry name" value="Ribonuclease Inhibitor"/>
    <property type="match status" value="1"/>
</dbReference>
<evidence type="ECO:0008006" key="4">
    <source>
        <dbReference type="Google" id="ProtNLM"/>
    </source>
</evidence>
<organism evidence="2 3">
    <name type="scientific">Turnera subulata</name>
    <dbReference type="NCBI Taxonomy" id="218843"/>
    <lineage>
        <taxon>Eukaryota</taxon>
        <taxon>Viridiplantae</taxon>
        <taxon>Streptophyta</taxon>
        <taxon>Embryophyta</taxon>
        <taxon>Tracheophyta</taxon>
        <taxon>Spermatophyta</taxon>
        <taxon>Magnoliopsida</taxon>
        <taxon>eudicotyledons</taxon>
        <taxon>Gunneridae</taxon>
        <taxon>Pentapetalae</taxon>
        <taxon>rosids</taxon>
        <taxon>fabids</taxon>
        <taxon>Malpighiales</taxon>
        <taxon>Passifloraceae</taxon>
        <taxon>Turnera</taxon>
    </lineage>
</organism>
<dbReference type="AlphaFoldDB" id="A0A9Q0G536"/>